<dbReference type="AlphaFoldDB" id="A0AAN9LL36"/>
<dbReference type="SUPFAM" id="SSF57959">
    <property type="entry name" value="Leucine zipper domain"/>
    <property type="match status" value="1"/>
</dbReference>
<dbReference type="InterPro" id="IPR012900">
    <property type="entry name" value="MFMR"/>
</dbReference>
<feature type="region of interest" description="Disordered" evidence="7">
    <location>
        <begin position="358"/>
        <end position="430"/>
    </location>
</feature>
<sequence length="632" mass="69980">MDIALALLPPPHRTHPILASKHRPLSLVFLDTQNAEPESLTLTASPSFNPFFEDTWSYEDWFFLWGFPFALSLYAFHVLICFVKRLSFCEIRFDIAEKGLDRGLKSVKYYRWRFSYLNVLLGWILVCSAVCVLRFLSALWDCQKTELTLYHSVFDSCHQFILIVQSVILTCDSETCFTLSTLLRIVETLSSKDPSTIFDLCVFPLELTMGNKEEEKSTETEKPLSSVIMDQTNQTNFHVYPDWAAMQAYYGPRVTMPPYYNSTVASGHPPHPYIWGPPQPMMPPYGPPYAAIYSHGGVYTHPAVPIGPHPHKGVPSSPTAGTPLSIETPPKSAGNTDQGLMKKLKGFSGLTMSIGNDHAESAERGGENRLSLSVDTEGSSDGSDGNNAGANQTRRKRSREGTPTTDGEEKTEVQGSPNTKDTTASNKTMPIAPASVAGKIVGAVVSSGMTTTLELRNPSSVHSKTNTTSAPQPCATLPAESWLQNERELKRERRKQSNRESARRSRLRKQAETEELARKVESLNAENVSLKSEINRLIESSEKLREENATLREKHKNAQLGQTRERALNNIDSQRATPVSTENLLSRVNNNSSSNDRTGEDENGFCDNKPNSGAKLHQLLDTSPRADAVAAG</sequence>
<evidence type="ECO:0000256" key="2">
    <source>
        <dbReference type="ARBA" id="ARBA00007163"/>
    </source>
</evidence>
<dbReference type="PANTHER" id="PTHR45967">
    <property type="entry name" value="G-BOX-BINDING FACTOR 3-RELATED"/>
    <property type="match status" value="1"/>
</dbReference>
<keyword evidence="11" id="KW-1185">Reference proteome</keyword>
<evidence type="ECO:0000256" key="5">
    <source>
        <dbReference type="ARBA" id="ARBA00023163"/>
    </source>
</evidence>
<dbReference type="Proteomes" id="UP001367508">
    <property type="component" value="Unassembled WGS sequence"/>
</dbReference>
<keyword evidence="8" id="KW-0812">Transmembrane</keyword>
<dbReference type="InterPro" id="IPR004827">
    <property type="entry name" value="bZIP"/>
</dbReference>
<dbReference type="InterPro" id="IPR045314">
    <property type="entry name" value="bZIP_plant_GBF1"/>
</dbReference>
<evidence type="ECO:0000256" key="8">
    <source>
        <dbReference type="SAM" id="Phobius"/>
    </source>
</evidence>
<keyword evidence="8" id="KW-0472">Membrane</keyword>
<dbReference type="InterPro" id="IPR046347">
    <property type="entry name" value="bZIP_sf"/>
</dbReference>
<feature type="compositionally biased region" description="Basic and acidic residues" evidence="7">
    <location>
        <begin position="485"/>
        <end position="513"/>
    </location>
</feature>
<evidence type="ECO:0000256" key="4">
    <source>
        <dbReference type="ARBA" id="ARBA00023125"/>
    </source>
</evidence>
<dbReference type="GO" id="GO:0005634">
    <property type="term" value="C:nucleus"/>
    <property type="evidence" value="ECO:0007669"/>
    <property type="project" value="UniProtKB-SubCell"/>
</dbReference>
<dbReference type="GO" id="GO:0000976">
    <property type="term" value="F:transcription cis-regulatory region binding"/>
    <property type="evidence" value="ECO:0007669"/>
    <property type="project" value="UniProtKB-ARBA"/>
</dbReference>
<dbReference type="Pfam" id="PF16596">
    <property type="entry name" value="MFMR_assoc"/>
    <property type="match status" value="1"/>
</dbReference>
<dbReference type="PROSITE" id="PS50217">
    <property type="entry name" value="BZIP"/>
    <property type="match status" value="1"/>
</dbReference>
<organism evidence="10 11">
    <name type="scientific">Canavalia gladiata</name>
    <name type="common">Sword bean</name>
    <name type="synonym">Dolichos gladiatus</name>
    <dbReference type="NCBI Taxonomy" id="3824"/>
    <lineage>
        <taxon>Eukaryota</taxon>
        <taxon>Viridiplantae</taxon>
        <taxon>Streptophyta</taxon>
        <taxon>Embryophyta</taxon>
        <taxon>Tracheophyta</taxon>
        <taxon>Spermatophyta</taxon>
        <taxon>Magnoliopsida</taxon>
        <taxon>eudicotyledons</taxon>
        <taxon>Gunneridae</taxon>
        <taxon>Pentapetalae</taxon>
        <taxon>rosids</taxon>
        <taxon>fabids</taxon>
        <taxon>Fabales</taxon>
        <taxon>Fabaceae</taxon>
        <taxon>Papilionoideae</taxon>
        <taxon>50 kb inversion clade</taxon>
        <taxon>NPAAA clade</taxon>
        <taxon>indigoferoid/millettioid clade</taxon>
        <taxon>Phaseoleae</taxon>
        <taxon>Canavalia</taxon>
    </lineage>
</organism>
<evidence type="ECO:0000259" key="9">
    <source>
        <dbReference type="PROSITE" id="PS50217"/>
    </source>
</evidence>
<keyword evidence="4" id="KW-0238">DNA-binding</keyword>
<comment type="similarity">
    <text evidence="2">Belongs to the bZIP family.</text>
</comment>
<dbReference type="EMBL" id="JAYMYQ010000004">
    <property type="protein sequence ID" value="KAK7338010.1"/>
    <property type="molecule type" value="Genomic_DNA"/>
</dbReference>
<proteinExistence type="inferred from homology"/>
<feature type="compositionally biased region" description="Polar residues" evidence="7">
    <location>
        <begin position="455"/>
        <end position="471"/>
    </location>
</feature>
<reference evidence="10 11" key="1">
    <citation type="submission" date="2024-01" db="EMBL/GenBank/DDBJ databases">
        <title>The genomes of 5 underutilized Papilionoideae crops provide insights into root nodulation and disease resistanc.</title>
        <authorList>
            <person name="Jiang F."/>
        </authorList>
    </citation>
    <scope>NUCLEOTIDE SEQUENCE [LARGE SCALE GENOMIC DNA]</scope>
    <source>
        <strain evidence="10">LVBAO_FW01</strain>
        <tissue evidence="10">Leaves</tissue>
    </source>
</reference>
<dbReference type="GO" id="GO:0003700">
    <property type="term" value="F:DNA-binding transcription factor activity"/>
    <property type="evidence" value="ECO:0007669"/>
    <property type="project" value="InterPro"/>
</dbReference>
<dbReference type="PROSITE" id="PS00036">
    <property type="entry name" value="BZIP_BASIC"/>
    <property type="match status" value="1"/>
</dbReference>
<feature type="compositionally biased region" description="Polar residues" evidence="7">
    <location>
        <begin position="571"/>
        <end position="588"/>
    </location>
</feature>
<dbReference type="CDD" id="cd14702">
    <property type="entry name" value="bZIP_plant_GBF1"/>
    <property type="match status" value="1"/>
</dbReference>
<dbReference type="Pfam" id="PF07777">
    <property type="entry name" value="MFMR"/>
    <property type="match status" value="1"/>
</dbReference>
<feature type="region of interest" description="Disordered" evidence="7">
    <location>
        <begin position="306"/>
        <end position="339"/>
    </location>
</feature>
<feature type="transmembrane region" description="Helical" evidence="8">
    <location>
        <begin position="62"/>
        <end position="83"/>
    </location>
</feature>
<dbReference type="FunFam" id="1.20.5.170:FF:000063">
    <property type="entry name" value="G-box binding factor 3"/>
    <property type="match status" value="1"/>
</dbReference>
<feature type="compositionally biased region" description="Low complexity" evidence="7">
    <location>
        <begin position="379"/>
        <end position="391"/>
    </location>
</feature>
<feature type="region of interest" description="Disordered" evidence="7">
    <location>
        <begin position="571"/>
        <end position="632"/>
    </location>
</feature>
<dbReference type="Pfam" id="PF00170">
    <property type="entry name" value="bZIP_1"/>
    <property type="match status" value="1"/>
</dbReference>
<keyword evidence="3" id="KW-0805">Transcription regulation</keyword>
<keyword evidence="6" id="KW-0539">Nucleus</keyword>
<evidence type="ECO:0000256" key="7">
    <source>
        <dbReference type="SAM" id="MobiDB-lite"/>
    </source>
</evidence>
<comment type="subcellular location">
    <subcellularLocation>
        <location evidence="1">Nucleus</location>
    </subcellularLocation>
</comment>
<evidence type="ECO:0000256" key="6">
    <source>
        <dbReference type="ARBA" id="ARBA00023242"/>
    </source>
</evidence>
<dbReference type="GO" id="GO:0005737">
    <property type="term" value="C:cytoplasm"/>
    <property type="evidence" value="ECO:0007669"/>
    <property type="project" value="UniProtKB-ARBA"/>
</dbReference>
<evidence type="ECO:0000313" key="11">
    <source>
        <dbReference type="Proteomes" id="UP001367508"/>
    </source>
</evidence>
<name>A0AAN9LL36_CANGL</name>
<dbReference type="PANTHER" id="PTHR45967:SF1">
    <property type="entry name" value="G-BOX-BINDING FACTOR 3"/>
    <property type="match status" value="1"/>
</dbReference>
<protein>
    <recommendedName>
        <fullName evidence="9">BZIP domain-containing protein</fullName>
    </recommendedName>
</protein>
<keyword evidence="8" id="KW-1133">Transmembrane helix</keyword>
<accession>A0AAN9LL36</accession>
<dbReference type="InterPro" id="IPR044827">
    <property type="entry name" value="GBF-like"/>
</dbReference>
<feature type="domain" description="BZIP" evidence="9">
    <location>
        <begin position="488"/>
        <end position="551"/>
    </location>
</feature>
<feature type="transmembrane region" description="Helical" evidence="8">
    <location>
        <begin position="114"/>
        <end position="136"/>
    </location>
</feature>
<comment type="caution">
    <text evidence="10">The sequence shown here is derived from an EMBL/GenBank/DDBJ whole genome shotgun (WGS) entry which is preliminary data.</text>
</comment>
<evidence type="ECO:0000256" key="3">
    <source>
        <dbReference type="ARBA" id="ARBA00023015"/>
    </source>
</evidence>
<dbReference type="SMART" id="SM00338">
    <property type="entry name" value="BRLZ"/>
    <property type="match status" value="1"/>
</dbReference>
<keyword evidence="5" id="KW-0804">Transcription</keyword>
<gene>
    <name evidence="10" type="ORF">VNO77_18605</name>
</gene>
<feature type="compositionally biased region" description="Basic and acidic residues" evidence="7">
    <location>
        <begin position="358"/>
        <end position="367"/>
    </location>
</feature>
<feature type="region of interest" description="Disordered" evidence="7">
    <location>
        <begin position="455"/>
        <end position="513"/>
    </location>
</feature>
<dbReference type="Gene3D" id="1.20.5.170">
    <property type="match status" value="1"/>
</dbReference>
<evidence type="ECO:0000256" key="1">
    <source>
        <dbReference type="ARBA" id="ARBA00004123"/>
    </source>
</evidence>
<feature type="compositionally biased region" description="Polar residues" evidence="7">
    <location>
        <begin position="413"/>
        <end position="428"/>
    </location>
</feature>
<evidence type="ECO:0000313" key="10">
    <source>
        <dbReference type="EMBL" id="KAK7338010.1"/>
    </source>
</evidence>